<protein>
    <recommendedName>
        <fullName evidence="2">DUF4806 domain-containing protein</fullName>
    </recommendedName>
</protein>
<evidence type="ECO:0000259" key="2">
    <source>
        <dbReference type="Pfam" id="PF16064"/>
    </source>
</evidence>
<dbReference type="Proteomes" id="UP001497644">
    <property type="component" value="Chromosome 6"/>
</dbReference>
<sequence length="399" mass="46822">MPRSSWTVVKFNNENSVEAVPTSWINNNHCYWPSFQHDKVVAAIRKNEEPDIHWPSYGITIFRNSTYDNYITAREKCKKAESTSDLNSEMSGEEKKRRRIRKRQFSSSEDDESSYNFLSTPPLLKDNYRQEARENTIDQEVAVTQDARNNTFTKTSCSGESFQHSSSLEKPDRMKATSKQVAAQQDNYFEDNFVNSEKKNFPFTNSKCTCQLCPAHVQMQSKNEIYFKELIRQQNYFKAQLWQTSEDIREIKNIGLNQANGINNSIERRESVFRSFKLPLETEEELQEVEQFLRNQVNFETSVTEASRTGGKHCYEFVKRNLGQLLNNKLAQTYSWFGKKQKKKFYKLKLAEMLIAAGETYNESFSRKDIEESAQKWLRRAKERFDASETKLANRIRNE</sequence>
<accession>A0AAV2NZQ2</accession>
<dbReference type="PANTHER" id="PTHR34153">
    <property type="entry name" value="SI:CH211-262H13.3-RELATED-RELATED"/>
    <property type="match status" value="1"/>
</dbReference>
<dbReference type="EMBL" id="OZ034829">
    <property type="protein sequence ID" value="CAL1685143.1"/>
    <property type="molecule type" value="Genomic_DNA"/>
</dbReference>
<feature type="domain" description="DUF4806" evidence="2">
    <location>
        <begin position="275"/>
        <end position="350"/>
    </location>
</feature>
<feature type="compositionally biased region" description="Polar residues" evidence="1">
    <location>
        <begin position="153"/>
        <end position="166"/>
    </location>
</feature>
<feature type="region of interest" description="Disordered" evidence="1">
    <location>
        <begin position="153"/>
        <end position="172"/>
    </location>
</feature>
<keyword evidence="4" id="KW-1185">Reference proteome</keyword>
<name>A0AAV2NZQ2_9HYME</name>
<dbReference type="InterPro" id="IPR032071">
    <property type="entry name" value="DUF4806"/>
</dbReference>
<evidence type="ECO:0000313" key="3">
    <source>
        <dbReference type="EMBL" id="CAL1685143.1"/>
    </source>
</evidence>
<gene>
    <name evidence="3" type="ORF">LPLAT_LOCUS10702</name>
</gene>
<feature type="region of interest" description="Disordered" evidence="1">
    <location>
        <begin position="78"/>
        <end position="122"/>
    </location>
</feature>
<evidence type="ECO:0000313" key="4">
    <source>
        <dbReference type="Proteomes" id="UP001497644"/>
    </source>
</evidence>
<reference evidence="3" key="1">
    <citation type="submission" date="2024-04" db="EMBL/GenBank/DDBJ databases">
        <authorList>
            <consortium name="Molecular Ecology Group"/>
        </authorList>
    </citation>
    <scope>NUCLEOTIDE SEQUENCE</scope>
</reference>
<organism evidence="3 4">
    <name type="scientific">Lasius platythorax</name>
    <dbReference type="NCBI Taxonomy" id="488582"/>
    <lineage>
        <taxon>Eukaryota</taxon>
        <taxon>Metazoa</taxon>
        <taxon>Ecdysozoa</taxon>
        <taxon>Arthropoda</taxon>
        <taxon>Hexapoda</taxon>
        <taxon>Insecta</taxon>
        <taxon>Pterygota</taxon>
        <taxon>Neoptera</taxon>
        <taxon>Endopterygota</taxon>
        <taxon>Hymenoptera</taxon>
        <taxon>Apocrita</taxon>
        <taxon>Aculeata</taxon>
        <taxon>Formicoidea</taxon>
        <taxon>Formicidae</taxon>
        <taxon>Formicinae</taxon>
        <taxon>Lasius</taxon>
        <taxon>Lasius</taxon>
    </lineage>
</organism>
<proteinExistence type="predicted"/>
<dbReference type="Pfam" id="PF16064">
    <property type="entry name" value="DUF4806"/>
    <property type="match status" value="1"/>
</dbReference>
<evidence type="ECO:0000256" key="1">
    <source>
        <dbReference type="SAM" id="MobiDB-lite"/>
    </source>
</evidence>
<dbReference type="AlphaFoldDB" id="A0AAV2NZQ2"/>
<dbReference type="PANTHER" id="PTHR34153:SF2">
    <property type="entry name" value="SI:CH211-262H13.3-RELATED"/>
    <property type="match status" value="1"/>
</dbReference>